<evidence type="ECO:0000313" key="1">
    <source>
        <dbReference type="EMBL" id="MBB5019539.1"/>
    </source>
</evidence>
<protein>
    <submittedName>
        <fullName evidence="1">Uncharacterized protein</fullName>
    </submittedName>
</protein>
<sequence length="107" mass="12095">MAAEVGQADWMGRQSGVLNVFSFVWSRPLNSIIRYTALVPDLSSLWWRSALLVDRRLGSLDQQGGWQVLNAMRDDMGCSTYDVAYPVHILKRVSYNPVPNPFLPEPV</sequence>
<gene>
    <name evidence="1" type="ORF">HNQ59_002841</name>
</gene>
<dbReference type="Proteomes" id="UP000575898">
    <property type="component" value="Unassembled WGS sequence"/>
</dbReference>
<accession>A0A840MR30</accession>
<name>A0A840MR30_9PROT</name>
<comment type="caution">
    <text evidence="1">The sequence shown here is derived from an EMBL/GenBank/DDBJ whole genome shotgun (WGS) entry which is preliminary data.</text>
</comment>
<dbReference type="AlphaFoldDB" id="A0A840MR30"/>
<keyword evidence="2" id="KW-1185">Reference proteome</keyword>
<proteinExistence type="predicted"/>
<dbReference type="RefSeq" id="WP_184040570.1">
    <property type="nucleotide sequence ID" value="NZ_JACHHY010000018.1"/>
</dbReference>
<dbReference type="EMBL" id="JACHHY010000018">
    <property type="protein sequence ID" value="MBB5019539.1"/>
    <property type="molecule type" value="Genomic_DNA"/>
</dbReference>
<evidence type="ECO:0000313" key="2">
    <source>
        <dbReference type="Proteomes" id="UP000575898"/>
    </source>
</evidence>
<reference evidence="1 2" key="1">
    <citation type="submission" date="2020-08" db="EMBL/GenBank/DDBJ databases">
        <title>Genomic Encyclopedia of Type Strains, Phase IV (KMG-IV): sequencing the most valuable type-strain genomes for metagenomic binning, comparative biology and taxonomic classification.</title>
        <authorList>
            <person name="Goeker M."/>
        </authorList>
    </citation>
    <scope>NUCLEOTIDE SEQUENCE [LARGE SCALE GENOMIC DNA]</scope>
    <source>
        <strain evidence="1 2">DSM 27165</strain>
    </source>
</reference>
<organism evidence="1 2">
    <name type="scientific">Chitinivorax tropicus</name>
    <dbReference type="NCBI Taxonomy" id="714531"/>
    <lineage>
        <taxon>Bacteria</taxon>
        <taxon>Pseudomonadati</taxon>
        <taxon>Pseudomonadota</taxon>
        <taxon>Betaproteobacteria</taxon>
        <taxon>Chitinivorax</taxon>
    </lineage>
</organism>